<evidence type="ECO:0000256" key="6">
    <source>
        <dbReference type="ARBA" id="ARBA00022840"/>
    </source>
</evidence>
<sequence>MLNNNVILEMKNISKSFPGVKALSNVNFQLRKGEIHTLMGENGAGKSTLIKVLTGVYEIDEGNITLNGEEIKVTSTKEAQEHGISTVYQEINLCSNLSVAENIYIGREPKKRGSIDWSTINKNAAKLLEERLNLKIDVKKILSSYSVAIQQMVAIARAVDISRGILILDEPTSSLDDNEVKKLFEVMRKLKSEGMSMIFVTHFLDQVYEISDRITVLRNGNLIGTYDAEKLTRIDLVSKMIGKDLEEMNKLNNSIKKSNAQSETEYLVKTHELGRKGTMEPFNVEIKSGEVLGFAGLLGSGRTETAKLIFGIDKSDHGTITISGKEYSYIYPQKAIEQGFGFCPEDRKVAGVVGDLTIRENIILALQAKRGIFKYLPMKKQKEIAQKYIDLLSIKTPSMEQKINNLSGGNQQKVILARWLATDPKLLILDEPTRGIDVGAKGEIQKLILRLAESGMTILFISSELQEIVRCCDRIFVLRDRKIIGELVGDYIQEDNIMKTIAEGGEGNYAS</sequence>
<evidence type="ECO:0000313" key="11">
    <source>
        <dbReference type="Proteomes" id="UP000033115"/>
    </source>
</evidence>
<evidence type="ECO:0000313" key="10">
    <source>
        <dbReference type="EMBL" id="AKA68319.1"/>
    </source>
</evidence>
<feature type="domain" description="ABC transporter" evidence="9">
    <location>
        <begin position="8"/>
        <end position="244"/>
    </location>
</feature>
<dbReference type="GO" id="GO:0016887">
    <property type="term" value="F:ATP hydrolysis activity"/>
    <property type="evidence" value="ECO:0007669"/>
    <property type="project" value="InterPro"/>
</dbReference>
<reference evidence="10 11" key="1">
    <citation type="journal article" date="2015" name="J. Biotechnol.">
        <title>Complete genome sequence of a malodorant-producing acetogen, Clostridium scatologenes ATCC 25775(T).</title>
        <authorList>
            <person name="Zhu Z."/>
            <person name="Guo T."/>
            <person name="Zheng H."/>
            <person name="Song T."/>
            <person name="Ouyang P."/>
            <person name="Xie J."/>
        </authorList>
    </citation>
    <scope>NUCLEOTIDE SEQUENCE [LARGE SCALE GENOMIC DNA]</scope>
    <source>
        <strain evidence="10 11">ATCC 25775</strain>
    </source>
</reference>
<organism evidence="10 11">
    <name type="scientific">Clostridium scatologenes</name>
    <dbReference type="NCBI Taxonomy" id="1548"/>
    <lineage>
        <taxon>Bacteria</taxon>
        <taxon>Bacillati</taxon>
        <taxon>Bacillota</taxon>
        <taxon>Clostridia</taxon>
        <taxon>Eubacteriales</taxon>
        <taxon>Clostridiaceae</taxon>
        <taxon>Clostridium</taxon>
    </lineage>
</organism>
<keyword evidence="3" id="KW-1003">Cell membrane</keyword>
<keyword evidence="2" id="KW-0813">Transport</keyword>
<keyword evidence="11" id="KW-1185">Reference proteome</keyword>
<dbReference type="AlphaFoldDB" id="A0A0E3M837"/>
<dbReference type="GO" id="GO:0005524">
    <property type="term" value="F:ATP binding"/>
    <property type="evidence" value="ECO:0007669"/>
    <property type="project" value="UniProtKB-KW"/>
</dbReference>
<dbReference type="InterPro" id="IPR050107">
    <property type="entry name" value="ABC_carbohydrate_import_ATPase"/>
</dbReference>
<dbReference type="CDD" id="cd03215">
    <property type="entry name" value="ABC_Carb_Monos_II"/>
    <property type="match status" value="1"/>
</dbReference>
<evidence type="ECO:0000256" key="4">
    <source>
        <dbReference type="ARBA" id="ARBA00022737"/>
    </source>
</evidence>
<keyword evidence="5" id="KW-0547">Nucleotide-binding</keyword>
<name>A0A0E3M837_CLOSL</name>
<dbReference type="PANTHER" id="PTHR43790:SF9">
    <property type="entry name" value="GALACTOFURANOSE TRANSPORTER ATP-BINDING PROTEIN YTFR"/>
    <property type="match status" value="1"/>
</dbReference>
<gene>
    <name evidence="10" type="ORF">CSCA_1194</name>
</gene>
<dbReference type="Proteomes" id="UP000033115">
    <property type="component" value="Chromosome"/>
</dbReference>
<dbReference type="RefSeq" id="WP_029162060.1">
    <property type="nucleotide sequence ID" value="NZ_CP009933.1"/>
</dbReference>
<dbReference type="GO" id="GO:0005886">
    <property type="term" value="C:plasma membrane"/>
    <property type="evidence" value="ECO:0007669"/>
    <property type="project" value="UniProtKB-SubCell"/>
</dbReference>
<dbReference type="PANTHER" id="PTHR43790">
    <property type="entry name" value="CARBOHYDRATE TRANSPORT ATP-BINDING PROTEIN MG119-RELATED"/>
    <property type="match status" value="1"/>
</dbReference>
<dbReference type="KEGG" id="csq:CSCA_1194"/>
<keyword evidence="8" id="KW-0472">Membrane</keyword>
<proteinExistence type="predicted"/>
<evidence type="ECO:0000256" key="5">
    <source>
        <dbReference type="ARBA" id="ARBA00022741"/>
    </source>
</evidence>
<dbReference type="EMBL" id="CP009933">
    <property type="protein sequence ID" value="AKA68319.1"/>
    <property type="molecule type" value="Genomic_DNA"/>
</dbReference>
<dbReference type="HOGENOM" id="CLU_000604_92_3_9"/>
<evidence type="ECO:0000259" key="9">
    <source>
        <dbReference type="PROSITE" id="PS50893"/>
    </source>
</evidence>
<dbReference type="CDD" id="cd03216">
    <property type="entry name" value="ABC_Carb_Monos_I"/>
    <property type="match status" value="1"/>
</dbReference>
<dbReference type="PROSITE" id="PS50893">
    <property type="entry name" value="ABC_TRANSPORTER_2"/>
    <property type="match status" value="2"/>
</dbReference>
<dbReference type="FunFam" id="3.40.50.300:FF:000127">
    <property type="entry name" value="Ribose import ATP-binding protein RbsA"/>
    <property type="match status" value="1"/>
</dbReference>
<evidence type="ECO:0000256" key="1">
    <source>
        <dbReference type="ARBA" id="ARBA00004202"/>
    </source>
</evidence>
<comment type="subcellular location">
    <subcellularLocation>
        <location evidence="1">Cell membrane</location>
        <topology evidence="1">Peripheral membrane protein</topology>
    </subcellularLocation>
</comment>
<keyword evidence="4" id="KW-0677">Repeat</keyword>
<dbReference type="PROSITE" id="PS00211">
    <property type="entry name" value="ABC_TRANSPORTER_1"/>
    <property type="match status" value="1"/>
</dbReference>
<evidence type="ECO:0000256" key="7">
    <source>
        <dbReference type="ARBA" id="ARBA00022967"/>
    </source>
</evidence>
<dbReference type="Gene3D" id="3.40.50.300">
    <property type="entry name" value="P-loop containing nucleotide triphosphate hydrolases"/>
    <property type="match status" value="2"/>
</dbReference>
<dbReference type="InterPro" id="IPR003439">
    <property type="entry name" value="ABC_transporter-like_ATP-bd"/>
</dbReference>
<dbReference type="Pfam" id="PF00005">
    <property type="entry name" value="ABC_tran"/>
    <property type="match status" value="2"/>
</dbReference>
<evidence type="ECO:0000256" key="3">
    <source>
        <dbReference type="ARBA" id="ARBA00022475"/>
    </source>
</evidence>
<keyword evidence="7" id="KW-1278">Translocase</keyword>
<dbReference type="SUPFAM" id="SSF52540">
    <property type="entry name" value="P-loop containing nucleoside triphosphate hydrolases"/>
    <property type="match status" value="2"/>
</dbReference>
<dbReference type="InterPro" id="IPR027417">
    <property type="entry name" value="P-loop_NTPase"/>
</dbReference>
<protein>
    <submittedName>
        <fullName evidence="10">ABC transporter related protein</fullName>
    </submittedName>
</protein>
<evidence type="ECO:0000256" key="8">
    <source>
        <dbReference type="ARBA" id="ARBA00023136"/>
    </source>
</evidence>
<dbReference type="STRING" id="1548.CSCA_1194"/>
<keyword evidence="6" id="KW-0067">ATP-binding</keyword>
<accession>A0A0E3M837</accession>
<feature type="domain" description="ABC transporter" evidence="9">
    <location>
        <begin position="262"/>
        <end position="505"/>
    </location>
</feature>
<dbReference type="InterPro" id="IPR017871">
    <property type="entry name" value="ABC_transporter-like_CS"/>
</dbReference>
<evidence type="ECO:0000256" key="2">
    <source>
        <dbReference type="ARBA" id="ARBA00022448"/>
    </source>
</evidence>
<dbReference type="SMART" id="SM00382">
    <property type="entry name" value="AAA"/>
    <property type="match status" value="2"/>
</dbReference>
<dbReference type="InterPro" id="IPR003593">
    <property type="entry name" value="AAA+_ATPase"/>
</dbReference>